<evidence type="ECO:0000313" key="1">
    <source>
        <dbReference type="EMBL" id="AGB38771.1"/>
    </source>
</evidence>
<organism evidence="1 2">
    <name type="scientific">Natronococcus occultus SP4</name>
    <dbReference type="NCBI Taxonomy" id="694430"/>
    <lineage>
        <taxon>Archaea</taxon>
        <taxon>Methanobacteriati</taxon>
        <taxon>Methanobacteriota</taxon>
        <taxon>Stenosarchaea group</taxon>
        <taxon>Halobacteria</taxon>
        <taxon>Halobacteriales</taxon>
        <taxon>Natrialbaceae</taxon>
        <taxon>Natronococcus</taxon>
    </lineage>
</organism>
<name>L0K198_9EURY</name>
<reference evidence="1 2" key="1">
    <citation type="submission" date="2012-11" db="EMBL/GenBank/DDBJ databases">
        <title>FINISHED of Natronococcus occultus SP4, DSM 3396.</title>
        <authorList>
            <consortium name="DOE Joint Genome Institute"/>
            <person name="Eisen J."/>
            <person name="Huntemann M."/>
            <person name="Wei C.-L."/>
            <person name="Han J."/>
            <person name="Detter J.C."/>
            <person name="Han C."/>
            <person name="Tapia R."/>
            <person name="Chen A."/>
            <person name="Kyrpides N."/>
            <person name="Mavromatis K."/>
            <person name="Markowitz V."/>
            <person name="Szeto E."/>
            <person name="Ivanova N."/>
            <person name="Mikhailova N."/>
            <person name="Ovchinnikova G."/>
            <person name="Pagani I."/>
            <person name="Pati A."/>
            <person name="Goodwin L."/>
            <person name="Nordberg H.P."/>
            <person name="Cantor M.N."/>
            <person name="Hua S.X."/>
            <person name="Woyke T."/>
            <person name="Eisen J."/>
            <person name="Klenk H.-P."/>
            <person name="Klenk H.-P."/>
        </authorList>
    </citation>
    <scope>NUCLEOTIDE SEQUENCE [LARGE SCALE GENOMIC DNA]</scope>
    <source>
        <strain evidence="1 2">SP4</strain>
    </source>
</reference>
<dbReference type="EMBL" id="CP003929">
    <property type="protein sequence ID" value="AGB38771.1"/>
    <property type="molecule type" value="Genomic_DNA"/>
</dbReference>
<dbReference type="AlphaFoldDB" id="L0K198"/>
<evidence type="ECO:0000313" key="2">
    <source>
        <dbReference type="Proteomes" id="UP000010878"/>
    </source>
</evidence>
<dbReference type="HOGENOM" id="CLU_069530_0_0_2"/>
<dbReference type="STRING" id="694430.Natoc_3024"/>
<dbReference type="OrthoDB" id="100846at2157"/>
<dbReference type="eggNOG" id="arCOG04525">
    <property type="taxonomic scope" value="Archaea"/>
</dbReference>
<proteinExistence type="predicted"/>
<dbReference type="Gene3D" id="3.40.720.10">
    <property type="entry name" value="Alkaline Phosphatase, subunit A"/>
    <property type="match status" value="1"/>
</dbReference>
<gene>
    <name evidence="1" type="ORF">Natoc_3024</name>
</gene>
<keyword evidence="2" id="KW-1185">Reference proteome</keyword>
<dbReference type="InterPro" id="IPR017850">
    <property type="entry name" value="Alkaline_phosphatase_core_sf"/>
</dbReference>
<accession>L0K198</accession>
<protein>
    <recommendedName>
        <fullName evidence="3">Sulfatase N-terminal domain-containing protein</fullName>
    </recommendedName>
</protein>
<dbReference type="KEGG" id="nou:Natoc_3024"/>
<dbReference type="GeneID" id="14403411"/>
<evidence type="ECO:0008006" key="3">
    <source>
        <dbReference type="Google" id="ProtNLM"/>
    </source>
</evidence>
<sequence>MSRISLLKAAVQHPELAIGKVNCYVNHISNKKKYNPDGVDVFSEDWDNLIILDACRYNEFKSVSNLSGNLESRVSRGSTSKEFIRGNFMNKKLYETIYVSANGWFVNLKDKIDSEVHKFTMVDRDLMDGLTSHPETVRKAAISEHEKHPNKRLIVHFMQPHHPFIGDFSSKFDFQKGFVETVSKSDVSQQEIINAYKENLALALDEVELLLDEISGKSVVTADHGELLGDRMRPLPAKIYSHPEGVYVPELVKVPWLVQESTDRREITFEKPGQQAIDADHNKVQNHLEDLGYIV</sequence>
<dbReference type="RefSeq" id="WP_015322210.1">
    <property type="nucleotide sequence ID" value="NC_019974.1"/>
</dbReference>
<dbReference type="SUPFAM" id="SSF53649">
    <property type="entry name" value="Alkaline phosphatase-like"/>
    <property type="match status" value="1"/>
</dbReference>
<dbReference type="Proteomes" id="UP000010878">
    <property type="component" value="Chromosome"/>
</dbReference>